<dbReference type="PROSITE" id="PS51898">
    <property type="entry name" value="TYR_RECOMBINASE"/>
    <property type="match status" value="1"/>
</dbReference>
<dbReference type="Gene3D" id="1.10.443.10">
    <property type="entry name" value="Intergrase catalytic core"/>
    <property type="match status" value="1"/>
</dbReference>
<evidence type="ECO:0000313" key="4">
    <source>
        <dbReference type="Proteomes" id="UP000284822"/>
    </source>
</evidence>
<sequence length="189" mass="21388">MNIIFYEILFALATGCRYGEIVGLTWPDVDFESKTVSINKTYDYVTRSGFKPTKTAGSVRTITISQKTVDLLQQLKQEQIKTFFKQGFRNEKQLVFLNNRHYIVSDNGANKVLESALKSPEVNAKNVITFHGLRHTHASILISQGVGVDYIAERLGHADTSITLRVYVHLLKDKRDKDNQKALKAIAEI</sequence>
<dbReference type="GO" id="GO:0006310">
    <property type="term" value="P:DNA recombination"/>
    <property type="evidence" value="ECO:0007669"/>
    <property type="project" value="UniProtKB-KW"/>
</dbReference>
<reference evidence="3 4" key="1">
    <citation type="submission" date="2018-07" db="EMBL/GenBank/DDBJ databases">
        <title>Genome sequences of six Lactobacillus spp. isolated from bumble bee guts.</title>
        <authorList>
            <person name="Motta E.V.S."/>
            <person name="Moran N.A."/>
        </authorList>
    </citation>
    <scope>NUCLEOTIDE SEQUENCE [LARGE SCALE GENOMIC DNA]</scope>
    <source>
        <strain evidence="3 4">LV-8.1</strain>
    </source>
</reference>
<dbReference type="Pfam" id="PF00589">
    <property type="entry name" value="Phage_integrase"/>
    <property type="match status" value="1"/>
</dbReference>
<dbReference type="AlphaFoldDB" id="A0A417ZCE0"/>
<evidence type="ECO:0000259" key="2">
    <source>
        <dbReference type="PROSITE" id="PS51898"/>
    </source>
</evidence>
<dbReference type="InterPro" id="IPR050090">
    <property type="entry name" value="Tyrosine_recombinase_XerCD"/>
</dbReference>
<accession>A0A417ZCE0</accession>
<evidence type="ECO:0000256" key="1">
    <source>
        <dbReference type="ARBA" id="ARBA00023172"/>
    </source>
</evidence>
<dbReference type="PANTHER" id="PTHR30349">
    <property type="entry name" value="PHAGE INTEGRASE-RELATED"/>
    <property type="match status" value="1"/>
</dbReference>
<dbReference type="EMBL" id="QOCS01000005">
    <property type="protein sequence ID" value="RHW48346.1"/>
    <property type="molecule type" value="Genomic_DNA"/>
</dbReference>
<keyword evidence="1" id="KW-0233">DNA recombination</keyword>
<dbReference type="Proteomes" id="UP000284822">
    <property type="component" value="Unassembled WGS sequence"/>
</dbReference>
<name>A0A417ZCE0_9LACO</name>
<dbReference type="InterPro" id="IPR011010">
    <property type="entry name" value="DNA_brk_join_enz"/>
</dbReference>
<dbReference type="SUPFAM" id="SSF56349">
    <property type="entry name" value="DNA breaking-rejoining enzymes"/>
    <property type="match status" value="1"/>
</dbReference>
<dbReference type="PANTHER" id="PTHR30349:SF64">
    <property type="entry name" value="PROPHAGE INTEGRASE INTD-RELATED"/>
    <property type="match status" value="1"/>
</dbReference>
<dbReference type="InterPro" id="IPR002104">
    <property type="entry name" value="Integrase_catalytic"/>
</dbReference>
<gene>
    <name evidence="3" type="ORF">DS832_01930</name>
</gene>
<dbReference type="GO" id="GO:0003677">
    <property type="term" value="F:DNA binding"/>
    <property type="evidence" value="ECO:0007669"/>
    <property type="project" value="InterPro"/>
</dbReference>
<comment type="caution">
    <text evidence="3">The sequence shown here is derived from an EMBL/GenBank/DDBJ whole genome shotgun (WGS) entry which is preliminary data.</text>
</comment>
<feature type="domain" description="Tyr recombinase" evidence="2">
    <location>
        <begin position="1"/>
        <end position="182"/>
    </location>
</feature>
<evidence type="ECO:0000313" key="3">
    <source>
        <dbReference type="EMBL" id="RHW48346.1"/>
    </source>
</evidence>
<organism evidence="3 4">
    <name type="scientific">Bombilactobacillus bombi</name>
    <dbReference type="NCBI Taxonomy" id="1303590"/>
    <lineage>
        <taxon>Bacteria</taxon>
        <taxon>Bacillati</taxon>
        <taxon>Bacillota</taxon>
        <taxon>Bacilli</taxon>
        <taxon>Lactobacillales</taxon>
        <taxon>Lactobacillaceae</taxon>
        <taxon>Bombilactobacillus</taxon>
    </lineage>
</organism>
<proteinExistence type="predicted"/>
<dbReference type="CDD" id="cd01189">
    <property type="entry name" value="INT_ICEBs1_C_like"/>
    <property type="match status" value="1"/>
</dbReference>
<protein>
    <submittedName>
        <fullName evidence="3">Site-specific integrase</fullName>
    </submittedName>
</protein>
<dbReference type="InterPro" id="IPR013762">
    <property type="entry name" value="Integrase-like_cat_sf"/>
</dbReference>
<dbReference type="GO" id="GO:0015074">
    <property type="term" value="P:DNA integration"/>
    <property type="evidence" value="ECO:0007669"/>
    <property type="project" value="InterPro"/>
</dbReference>